<feature type="region of interest" description="Disordered" evidence="1">
    <location>
        <begin position="544"/>
        <end position="590"/>
    </location>
</feature>
<feature type="compositionally biased region" description="Basic and acidic residues" evidence="1">
    <location>
        <begin position="508"/>
        <end position="518"/>
    </location>
</feature>
<dbReference type="EMBL" id="JAPFRF010000022">
    <property type="protein sequence ID" value="KAJ7305258.1"/>
    <property type="molecule type" value="Genomic_DNA"/>
</dbReference>
<evidence type="ECO:0000313" key="3">
    <source>
        <dbReference type="Proteomes" id="UP001142489"/>
    </source>
</evidence>
<name>A0A9Q0X7K9_9SAUR</name>
<feature type="region of interest" description="Disordered" evidence="1">
    <location>
        <begin position="50"/>
        <end position="119"/>
    </location>
</feature>
<feature type="region of interest" description="Disordered" evidence="1">
    <location>
        <begin position="491"/>
        <end position="530"/>
    </location>
</feature>
<evidence type="ECO:0000256" key="1">
    <source>
        <dbReference type="SAM" id="MobiDB-lite"/>
    </source>
</evidence>
<evidence type="ECO:0000313" key="2">
    <source>
        <dbReference type="EMBL" id="KAJ7305258.1"/>
    </source>
</evidence>
<reference evidence="2" key="1">
    <citation type="journal article" date="2023" name="DNA Res.">
        <title>Chromosome-level genome assembly of Phrynocephalus forsythii using third-generation DNA sequencing and Hi-C analysis.</title>
        <authorList>
            <person name="Qi Y."/>
            <person name="Zhao W."/>
            <person name="Zhao Y."/>
            <person name="Niu C."/>
            <person name="Cao S."/>
            <person name="Zhang Y."/>
        </authorList>
    </citation>
    <scope>NUCLEOTIDE SEQUENCE</scope>
    <source>
        <tissue evidence="2">Muscle</tissue>
    </source>
</reference>
<feature type="region of interest" description="Disordered" evidence="1">
    <location>
        <begin position="237"/>
        <end position="269"/>
    </location>
</feature>
<proteinExistence type="predicted"/>
<feature type="region of interest" description="Disordered" evidence="1">
    <location>
        <begin position="657"/>
        <end position="683"/>
    </location>
</feature>
<comment type="caution">
    <text evidence="2">The sequence shown here is derived from an EMBL/GenBank/DDBJ whole genome shotgun (WGS) entry which is preliminary data.</text>
</comment>
<feature type="region of interest" description="Disordered" evidence="1">
    <location>
        <begin position="171"/>
        <end position="207"/>
    </location>
</feature>
<feature type="region of interest" description="Disordered" evidence="1">
    <location>
        <begin position="317"/>
        <end position="348"/>
    </location>
</feature>
<feature type="region of interest" description="Disordered" evidence="1">
    <location>
        <begin position="362"/>
        <end position="416"/>
    </location>
</feature>
<feature type="region of interest" description="Disordered" evidence="1">
    <location>
        <begin position="1"/>
        <end position="35"/>
    </location>
</feature>
<feature type="compositionally biased region" description="Polar residues" evidence="1">
    <location>
        <begin position="566"/>
        <end position="586"/>
    </location>
</feature>
<accession>A0A9Q0X7K9</accession>
<feature type="compositionally biased region" description="Basic and acidic residues" evidence="1">
    <location>
        <begin position="882"/>
        <end position="895"/>
    </location>
</feature>
<feature type="region of interest" description="Disordered" evidence="1">
    <location>
        <begin position="872"/>
        <end position="906"/>
    </location>
</feature>
<sequence>MGSMPSLVSEGPASFSADTVQEPTRSAGRKEVEEELLGMTRAVHIKHRTELSTLLGMGSSLRTRSTKSEGEGGSPSPTKGNGFSLAENGHKEQPKEMVHQDPSTPGKETGHPAHTSPVRNVHAETMSSSYRAFASRISRNRATSSQVAELEEETVGFAHIATLHGMVGEALESSDGHKVSGPPSRWSPHGRKQDATHTLGHGLPPSKEVLPLVSAEAPGGTPSVPWFGITGHLAASRQKEGTNSWGSPAGPSLGEEPFSPAPAHRARKRHRKVTYAKHTPLDSVFIKAERHTPDAHVEAPSQMPTLEDWTSPVMKSDQVTPPMEETHLPRLPSPKTDGLRSRVSGLQSSRRDVYSSTAFSVTWAPSGDQQREETEQAIEAASTARGEKPTAGQRTSWIHEEEPGTRPSKETKTHGKVSLWRLVSKESWRSPVPTQHGHWVAGNQSARSPTFITGEGQSQRQTQSPFRLGTTVSLRQRSSFPGTRLPLREDTTKRKVSLHAQPKTGAIHGERQRGETKECSSASEGKPLTVTDMGASLSWVSGSNILKEPEGTGHYTGVPKGEASPASLSQLPSQKRTQENSFSQGAHLSASAGPSHFSILSVLRNPASTSASDSSPFLGTEWMMKSKSPAPPSLQLDPGKTLGSTPNVTILLAEGRPTQVTPGRNGGQSTIQPETLSRVPTEEADLSLSPSSLEFAKLIGISERSSGSHHRMGFSPSPGKAVTVASYLTGAFPLEFRASQSNAPIGSKEAPNAISRKRGVSAGTLASVGRHRVLSGGASILGSYEVHTGKATPPLLRHQSQTEIEPLEEIMWETSGPKGTKPILEKKGGSLIPKTGRYDAEIRTAATHTGVEAKGSRQAGFGAPILASRQWPQSTYSNSTEETEKLATVPEEKASTENTVGLTNKPRWIPVSDTEMTEAASSVLGVQESPGTDKVQRLFPLEVNSENMHLGDTVPMAEAAVTL</sequence>
<feature type="region of interest" description="Disordered" evidence="1">
    <location>
        <begin position="451"/>
        <end position="470"/>
    </location>
</feature>
<protein>
    <submittedName>
        <fullName evidence="2">Uncharacterized protein</fullName>
    </submittedName>
</protein>
<organism evidence="2 3">
    <name type="scientific">Phrynocephalus forsythii</name>
    <dbReference type="NCBI Taxonomy" id="171643"/>
    <lineage>
        <taxon>Eukaryota</taxon>
        <taxon>Metazoa</taxon>
        <taxon>Chordata</taxon>
        <taxon>Craniata</taxon>
        <taxon>Vertebrata</taxon>
        <taxon>Euteleostomi</taxon>
        <taxon>Lepidosauria</taxon>
        <taxon>Squamata</taxon>
        <taxon>Bifurcata</taxon>
        <taxon>Unidentata</taxon>
        <taxon>Episquamata</taxon>
        <taxon>Toxicofera</taxon>
        <taxon>Iguania</taxon>
        <taxon>Acrodonta</taxon>
        <taxon>Agamidae</taxon>
        <taxon>Agaminae</taxon>
        <taxon>Phrynocephalus</taxon>
    </lineage>
</organism>
<dbReference type="OrthoDB" id="9050317at2759"/>
<gene>
    <name evidence="2" type="ORF">JRQ81_011172</name>
</gene>
<keyword evidence="3" id="KW-1185">Reference proteome</keyword>
<dbReference type="AlphaFoldDB" id="A0A9Q0X7K9"/>
<dbReference type="Proteomes" id="UP001142489">
    <property type="component" value="Unassembled WGS sequence"/>
</dbReference>
<feature type="compositionally biased region" description="Basic and acidic residues" evidence="1">
    <location>
        <begin position="88"/>
        <end position="99"/>
    </location>
</feature>
<feature type="compositionally biased region" description="Polar residues" evidence="1">
    <location>
        <begin position="658"/>
        <end position="675"/>
    </location>
</feature>
<feature type="compositionally biased region" description="Basic and acidic residues" evidence="1">
    <location>
        <begin position="397"/>
        <end position="413"/>
    </location>
</feature>